<keyword evidence="3" id="KW-1185">Reference proteome</keyword>
<protein>
    <submittedName>
        <fullName evidence="2">Uncharacterized protein</fullName>
    </submittedName>
</protein>
<sequence>MPYDLEIGPNFEQAASPAHGSLDGGSSDAEAGRLFHRAMGHRAVGFWAIREDCVANEIGDNAI</sequence>
<gene>
    <name evidence="2" type="ORF">CAL20_02690</name>
</gene>
<reference evidence="2 3" key="1">
    <citation type="submission" date="2017-05" db="EMBL/GenBank/DDBJ databases">
        <title>Complete and WGS of Bordetella genogroups.</title>
        <authorList>
            <person name="Spilker T."/>
            <person name="LiPuma J."/>
        </authorList>
    </citation>
    <scope>NUCLEOTIDE SEQUENCE [LARGE SCALE GENOMIC DNA]</scope>
    <source>
        <strain evidence="2 3">AU9919</strain>
    </source>
</reference>
<accession>A0A261USH0</accession>
<proteinExistence type="predicted"/>
<evidence type="ECO:0000313" key="2">
    <source>
        <dbReference type="EMBL" id="OZI64581.1"/>
    </source>
</evidence>
<name>A0A261USH0_9BORD</name>
<evidence type="ECO:0000256" key="1">
    <source>
        <dbReference type="SAM" id="MobiDB-lite"/>
    </source>
</evidence>
<evidence type="ECO:0000313" key="3">
    <source>
        <dbReference type="Proteomes" id="UP000216885"/>
    </source>
</evidence>
<dbReference type="AlphaFoldDB" id="A0A261USH0"/>
<dbReference type="Proteomes" id="UP000216885">
    <property type="component" value="Unassembled WGS sequence"/>
</dbReference>
<feature type="region of interest" description="Disordered" evidence="1">
    <location>
        <begin position="1"/>
        <end position="26"/>
    </location>
</feature>
<organism evidence="2 3">
    <name type="scientific">Bordetella genomosp. 4</name>
    <dbReference type="NCBI Taxonomy" id="463044"/>
    <lineage>
        <taxon>Bacteria</taxon>
        <taxon>Pseudomonadati</taxon>
        <taxon>Pseudomonadota</taxon>
        <taxon>Betaproteobacteria</taxon>
        <taxon>Burkholderiales</taxon>
        <taxon>Alcaligenaceae</taxon>
        <taxon>Bordetella</taxon>
    </lineage>
</organism>
<comment type="caution">
    <text evidence="2">The sequence shown here is derived from an EMBL/GenBank/DDBJ whole genome shotgun (WGS) entry which is preliminary data.</text>
</comment>
<dbReference type="EMBL" id="NEVQ01000003">
    <property type="protein sequence ID" value="OZI64581.1"/>
    <property type="molecule type" value="Genomic_DNA"/>
</dbReference>